<reference evidence="2" key="2">
    <citation type="submission" date="2020-10" db="UniProtKB">
        <authorList>
            <consortium name="WormBaseParasite"/>
        </authorList>
    </citation>
    <scope>IDENTIFICATION</scope>
</reference>
<evidence type="ECO:0000313" key="2">
    <source>
        <dbReference type="WBParaSite" id="Pan_g16753.t1"/>
    </source>
</evidence>
<name>A0A7E4V5J6_PANRE</name>
<proteinExistence type="predicted"/>
<sequence length="86" mass="9518">MDNLGSKQTSKEGNTTLHNEGFVCDFKQAQRTVVSQGTNASMDNLGSNQTSKDENTAIQNEGFVHVFKPRACVFIKCRAINRPLNQ</sequence>
<keyword evidence="1" id="KW-1185">Reference proteome</keyword>
<accession>A0A7E4V5J6</accession>
<dbReference type="AlphaFoldDB" id="A0A7E4V5J6"/>
<dbReference type="WBParaSite" id="Pan_g16753.t1">
    <property type="protein sequence ID" value="Pan_g16753.t1"/>
    <property type="gene ID" value="Pan_g16753"/>
</dbReference>
<evidence type="ECO:0000313" key="1">
    <source>
        <dbReference type="Proteomes" id="UP000492821"/>
    </source>
</evidence>
<reference evidence="1" key="1">
    <citation type="journal article" date="2013" name="Genetics">
        <title>The draft genome and transcriptome of Panagrellus redivivus are shaped by the harsh demands of a free-living lifestyle.</title>
        <authorList>
            <person name="Srinivasan J."/>
            <person name="Dillman A.R."/>
            <person name="Macchietto M.G."/>
            <person name="Heikkinen L."/>
            <person name="Lakso M."/>
            <person name="Fracchia K.M."/>
            <person name="Antoshechkin I."/>
            <person name="Mortazavi A."/>
            <person name="Wong G."/>
            <person name="Sternberg P.W."/>
        </authorList>
    </citation>
    <scope>NUCLEOTIDE SEQUENCE [LARGE SCALE GENOMIC DNA]</scope>
    <source>
        <strain evidence="1">MT8872</strain>
    </source>
</reference>
<protein>
    <submittedName>
        <fullName evidence="2">Ovule protein</fullName>
    </submittedName>
</protein>
<dbReference type="Proteomes" id="UP000492821">
    <property type="component" value="Unassembled WGS sequence"/>
</dbReference>
<organism evidence="1 2">
    <name type="scientific">Panagrellus redivivus</name>
    <name type="common">Microworm</name>
    <dbReference type="NCBI Taxonomy" id="6233"/>
    <lineage>
        <taxon>Eukaryota</taxon>
        <taxon>Metazoa</taxon>
        <taxon>Ecdysozoa</taxon>
        <taxon>Nematoda</taxon>
        <taxon>Chromadorea</taxon>
        <taxon>Rhabditida</taxon>
        <taxon>Tylenchina</taxon>
        <taxon>Panagrolaimomorpha</taxon>
        <taxon>Panagrolaimoidea</taxon>
        <taxon>Panagrolaimidae</taxon>
        <taxon>Panagrellus</taxon>
    </lineage>
</organism>